<dbReference type="AlphaFoldDB" id="A0A653AAB7"/>
<evidence type="ECO:0000256" key="1">
    <source>
        <dbReference type="SAM" id="SignalP"/>
    </source>
</evidence>
<dbReference type="InterPro" id="IPR036249">
    <property type="entry name" value="Thioredoxin-like_sf"/>
</dbReference>
<dbReference type="Gene3D" id="3.90.930.1">
    <property type="match status" value="1"/>
</dbReference>
<proteinExistence type="predicted"/>
<accession>A0A653AAB7</accession>
<dbReference type="EMBL" id="UPXZ01000024">
    <property type="protein sequence ID" value="VBB45016.1"/>
    <property type="molecule type" value="Genomic_DNA"/>
</dbReference>
<keyword evidence="1" id="KW-0732">Signal</keyword>
<feature type="chain" id="PRO_5024794504" evidence="1">
    <location>
        <begin position="20"/>
        <end position="388"/>
    </location>
</feature>
<dbReference type="SUPFAM" id="SSF82185">
    <property type="entry name" value="Histone H3 K4-specific methyltransferase SET7/9 N-terminal domain"/>
    <property type="match status" value="1"/>
</dbReference>
<sequence length="388" mass="44813">MNKKILTLVFVLSSFSLSAQYIMKSDYKNISSNQTENNFNRLLTTPTIPELNIITLSGQEKKLGSFIESKRKFKDKPFIIISTYTFCSGCIDICDSLKIKGLSDKYDVFLILERYDGKTINDDAIKNFFQKEKVKRLKNDFNLVSADEKEFRNTFIASATPLFALFDKDKRFVYSYIWMSYEAIDKVVFNGLNLINQNLMKREMTWLNKEGFPTNPNSKDASFFYSVKDLAMNKVTFKYGEKSNLQFESEFLIKNGYMYNDGKTITNKVSHNTDGSVKLTPISEINYKEGYPTIPYTSFYENGKVETKNPLNGTMYKYTNDGNVKMKGSVKNGVGEGVFYYYKEGTDTLLYSITFKNGILEGEYVEYNDDGKTIKKKGKYHENKWVTE</sequence>
<feature type="signal peptide" evidence="1">
    <location>
        <begin position="1"/>
        <end position="19"/>
    </location>
</feature>
<gene>
    <name evidence="2" type="ORF">TRIP_D300030</name>
</gene>
<dbReference type="Gene3D" id="3.40.30.10">
    <property type="entry name" value="Glutaredoxin"/>
    <property type="match status" value="1"/>
</dbReference>
<evidence type="ECO:0000313" key="2">
    <source>
        <dbReference type="EMBL" id="VBB45016.1"/>
    </source>
</evidence>
<dbReference type="SUPFAM" id="SSF52833">
    <property type="entry name" value="Thioredoxin-like"/>
    <property type="match status" value="1"/>
</dbReference>
<organism evidence="2">
    <name type="scientific">uncultured Paludibacter sp</name>
    <dbReference type="NCBI Taxonomy" id="497635"/>
    <lineage>
        <taxon>Bacteria</taxon>
        <taxon>Pseudomonadati</taxon>
        <taxon>Bacteroidota</taxon>
        <taxon>Bacteroidia</taxon>
        <taxon>Bacteroidales</taxon>
        <taxon>Paludibacteraceae</taxon>
        <taxon>Paludibacter</taxon>
        <taxon>environmental samples</taxon>
    </lineage>
</organism>
<reference evidence="2" key="1">
    <citation type="submission" date="2018-07" db="EMBL/GenBank/DDBJ databases">
        <authorList>
            <consortium name="Genoscope - CEA"/>
            <person name="William W."/>
        </authorList>
    </citation>
    <scope>NUCLEOTIDE SEQUENCE</scope>
    <source>
        <strain evidence="2">IK1</strain>
    </source>
</reference>
<protein>
    <submittedName>
        <fullName evidence="2">Uncharacterized protein</fullName>
    </submittedName>
</protein>
<name>A0A653AAB7_9BACT</name>